<dbReference type="Proteomes" id="UP001642482">
    <property type="component" value="Unassembled WGS sequence"/>
</dbReference>
<sequence>MTTTSPTATPGTTAPAAPSLTPSETPAEVSRRELDAARLAHKRALDRKSQNAKRERTRLRLQTLEQRLASSEENIRQLTTEKERLKSENGRLRDSLASMTPAQSSGSTGSEKSLSLGQLVTGPSPAPSADHSSPPAPISVPQTSSIFELLSPTTVFRQHNTQGLPPDIPIPSLPSMPHAIQPSLPQHLYQVLPCNSSPICLSDQIMDTFIKSQRSSTPAPPYDVDYLADQQRREKPNVLSLIMPESVLDIPPVLRVASDVLRAFTDIATLPEQVGGLYLMFRLLNWRVFPTKETYREIPEWLRPIPLQLRIPHPAWMDAIPWPRVRALLVSRQDQYDFESWSTFYSCSLSVSWPYNPSDTIVAVSDEEIVASPIFEQHWQNLKNWNVNASFRKQFPEIGSMVDEYRMATS</sequence>
<dbReference type="PANTHER" id="PTHR37012">
    <property type="entry name" value="B-ZIP TRANSCRIPTION FACTOR (EUROFUNG)-RELATED"/>
    <property type="match status" value="1"/>
</dbReference>
<evidence type="ECO:0000256" key="1">
    <source>
        <dbReference type="SAM" id="MobiDB-lite"/>
    </source>
</evidence>
<accession>A0ABP0C1V0</accession>
<feature type="region of interest" description="Disordered" evidence="1">
    <location>
        <begin position="1"/>
        <end position="32"/>
    </location>
</feature>
<dbReference type="PANTHER" id="PTHR37012:SF2">
    <property type="entry name" value="BZIP DOMAIN-CONTAINING PROTEIN-RELATED"/>
    <property type="match status" value="1"/>
</dbReference>
<dbReference type="EMBL" id="CAWUHD010000061">
    <property type="protein sequence ID" value="CAK7225645.1"/>
    <property type="molecule type" value="Genomic_DNA"/>
</dbReference>
<gene>
    <name evidence="2" type="ORF">SEUCBS140593_005972</name>
</gene>
<feature type="compositionally biased region" description="Low complexity" evidence="1">
    <location>
        <begin position="104"/>
        <end position="117"/>
    </location>
</feature>
<dbReference type="Pfam" id="PF11905">
    <property type="entry name" value="DUF3425"/>
    <property type="match status" value="1"/>
</dbReference>
<reference evidence="2 3" key="1">
    <citation type="submission" date="2024-01" db="EMBL/GenBank/DDBJ databases">
        <authorList>
            <person name="Allen C."/>
            <person name="Tagirdzhanova G."/>
        </authorList>
    </citation>
    <scope>NUCLEOTIDE SEQUENCE [LARGE SCALE GENOMIC DNA]</scope>
</reference>
<dbReference type="InterPro" id="IPR021833">
    <property type="entry name" value="DUF3425"/>
</dbReference>
<feature type="region of interest" description="Disordered" evidence="1">
    <location>
        <begin position="72"/>
        <end position="141"/>
    </location>
</feature>
<dbReference type="CDD" id="cd14688">
    <property type="entry name" value="bZIP_YAP"/>
    <property type="match status" value="1"/>
</dbReference>
<name>A0ABP0C1V0_9PEZI</name>
<feature type="compositionally biased region" description="Basic and acidic residues" evidence="1">
    <location>
        <begin position="73"/>
        <end position="94"/>
    </location>
</feature>
<proteinExistence type="predicted"/>
<evidence type="ECO:0000313" key="2">
    <source>
        <dbReference type="EMBL" id="CAK7225645.1"/>
    </source>
</evidence>
<evidence type="ECO:0008006" key="4">
    <source>
        <dbReference type="Google" id="ProtNLM"/>
    </source>
</evidence>
<keyword evidence="3" id="KW-1185">Reference proteome</keyword>
<comment type="caution">
    <text evidence="2">The sequence shown here is derived from an EMBL/GenBank/DDBJ whole genome shotgun (WGS) entry which is preliminary data.</text>
</comment>
<feature type="compositionally biased region" description="Low complexity" evidence="1">
    <location>
        <begin position="1"/>
        <end position="27"/>
    </location>
</feature>
<evidence type="ECO:0000313" key="3">
    <source>
        <dbReference type="Proteomes" id="UP001642482"/>
    </source>
</evidence>
<protein>
    <recommendedName>
        <fullName evidence="4">BZIP transcription factor</fullName>
    </recommendedName>
</protein>
<organism evidence="2 3">
    <name type="scientific">Sporothrix eucalyptigena</name>
    <dbReference type="NCBI Taxonomy" id="1812306"/>
    <lineage>
        <taxon>Eukaryota</taxon>
        <taxon>Fungi</taxon>
        <taxon>Dikarya</taxon>
        <taxon>Ascomycota</taxon>
        <taxon>Pezizomycotina</taxon>
        <taxon>Sordariomycetes</taxon>
        <taxon>Sordariomycetidae</taxon>
        <taxon>Ophiostomatales</taxon>
        <taxon>Ophiostomataceae</taxon>
        <taxon>Sporothrix</taxon>
    </lineage>
</organism>